<dbReference type="EMBL" id="LAZR01046666">
    <property type="protein sequence ID" value="KKK96004.1"/>
    <property type="molecule type" value="Genomic_DNA"/>
</dbReference>
<organism evidence="1">
    <name type="scientific">marine sediment metagenome</name>
    <dbReference type="NCBI Taxonomy" id="412755"/>
    <lineage>
        <taxon>unclassified sequences</taxon>
        <taxon>metagenomes</taxon>
        <taxon>ecological metagenomes</taxon>
    </lineage>
</organism>
<sequence>MKIQKILRQHRRDFTAVYECEHCGATNESYGYDDEHFHQTAIPDMVCAECGEKAPDDYRPLTTKYPDSETI</sequence>
<protein>
    <submittedName>
        <fullName evidence="1">Uncharacterized protein</fullName>
    </submittedName>
</protein>
<evidence type="ECO:0000313" key="1">
    <source>
        <dbReference type="EMBL" id="KKK96004.1"/>
    </source>
</evidence>
<comment type="caution">
    <text evidence="1">The sequence shown here is derived from an EMBL/GenBank/DDBJ whole genome shotgun (WGS) entry which is preliminary data.</text>
</comment>
<name>A0A0F9C0A8_9ZZZZ</name>
<dbReference type="AlphaFoldDB" id="A0A0F9C0A8"/>
<accession>A0A0F9C0A8</accession>
<gene>
    <name evidence="1" type="ORF">LCGC14_2667110</name>
</gene>
<proteinExistence type="predicted"/>
<reference evidence="1" key="1">
    <citation type="journal article" date="2015" name="Nature">
        <title>Complex archaea that bridge the gap between prokaryotes and eukaryotes.</title>
        <authorList>
            <person name="Spang A."/>
            <person name="Saw J.H."/>
            <person name="Jorgensen S.L."/>
            <person name="Zaremba-Niedzwiedzka K."/>
            <person name="Martijn J."/>
            <person name="Lind A.E."/>
            <person name="van Eijk R."/>
            <person name="Schleper C."/>
            <person name="Guy L."/>
            <person name="Ettema T.J."/>
        </authorList>
    </citation>
    <scope>NUCLEOTIDE SEQUENCE</scope>
</reference>